<organism evidence="2 3">
    <name type="scientific">Flavivirga jejuensis</name>
    <dbReference type="NCBI Taxonomy" id="870487"/>
    <lineage>
        <taxon>Bacteria</taxon>
        <taxon>Pseudomonadati</taxon>
        <taxon>Bacteroidota</taxon>
        <taxon>Flavobacteriia</taxon>
        <taxon>Flavobacteriales</taxon>
        <taxon>Flavobacteriaceae</taxon>
        <taxon>Flavivirga</taxon>
    </lineage>
</organism>
<name>A0ABT8WT48_9FLAO</name>
<dbReference type="EMBL" id="JAUOEL010000007">
    <property type="protein sequence ID" value="MDO5976357.1"/>
    <property type="molecule type" value="Genomic_DNA"/>
</dbReference>
<dbReference type="InterPro" id="IPR036736">
    <property type="entry name" value="ACP-like_sf"/>
</dbReference>
<dbReference type="RefSeq" id="WP_303303642.1">
    <property type="nucleotide sequence ID" value="NZ_BAABDA010000028.1"/>
</dbReference>
<reference evidence="2" key="1">
    <citation type="submission" date="2023-07" db="EMBL/GenBank/DDBJ databases">
        <title>Two novel species in the genus Flavivirga.</title>
        <authorList>
            <person name="Kwon K."/>
        </authorList>
    </citation>
    <scope>NUCLEOTIDE SEQUENCE</scope>
    <source>
        <strain evidence="2">KACC 14158</strain>
    </source>
</reference>
<feature type="domain" description="Carrier" evidence="1">
    <location>
        <begin position="3"/>
        <end position="69"/>
    </location>
</feature>
<dbReference type="SUPFAM" id="SSF47336">
    <property type="entry name" value="ACP-like"/>
    <property type="match status" value="1"/>
</dbReference>
<dbReference type="InterPro" id="IPR009081">
    <property type="entry name" value="PP-bd_ACP"/>
</dbReference>
<dbReference type="Pfam" id="PF00550">
    <property type="entry name" value="PP-binding"/>
    <property type="match status" value="1"/>
</dbReference>
<protein>
    <submittedName>
        <fullName evidence="2">Phosphopantetheine-binding protein</fullName>
    </submittedName>
</protein>
<evidence type="ECO:0000259" key="1">
    <source>
        <dbReference type="Pfam" id="PF00550"/>
    </source>
</evidence>
<comment type="caution">
    <text evidence="2">The sequence shown here is derived from an EMBL/GenBank/DDBJ whole genome shotgun (WGS) entry which is preliminary data.</text>
</comment>
<dbReference type="Gene3D" id="1.10.1200.10">
    <property type="entry name" value="ACP-like"/>
    <property type="match status" value="1"/>
</dbReference>
<proteinExistence type="predicted"/>
<keyword evidence="3" id="KW-1185">Reference proteome</keyword>
<evidence type="ECO:0000313" key="2">
    <source>
        <dbReference type="EMBL" id="MDO5976357.1"/>
    </source>
</evidence>
<gene>
    <name evidence="2" type="ORF">Q4Q40_19330</name>
</gene>
<accession>A0ABT8WT48</accession>
<evidence type="ECO:0000313" key="3">
    <source>
        <dbReference type="Proteomes" id="UP001176806"/>
    </source>
</evidence>
<dbReference type="Proteomes" id="UP001176806">
    <property type="component" value="Unassembled WGS sequence"/>
</dbReference>
<sequence>MEDILKLIADKTKPPIDKNAIKLEDELSCLGIDSLNFLLLILDLEVYAKKGAFKPENIVKLKTVGDIINKIEISKVNK</sequence>